<organism evidence="1 2">
    <name type="scientific">Ambrosiozyma monospora</name>
    <name type="common">Yeast</name>
    <name type="synonym">Endomycopsis monosporus</name>
    <dbReference type="NCBI Taxonomy" id="43982"/>
    <lineage>
        <taxon>Eukaryota</taxon>
        <taxon>Fungi</taxon>
        <taxon>Dikarya</taxon>
        <taxon>Ascomycota</taxon>
        <taxon>Saccharomycotina</taxon>
        <taxon>Pichiomycetes</taxon>
        <taxon>Pichiales</taxon>
        <taxon>Pichiaceae</taxon>
        <taxon>Ambrosiozyma</taxon>
    </lineage>
</organism>
<protein>
    <submittedName>
        <fullName evidence="1">Unnamed protein product</fullName>
    </submittedName>
</protein>
<reference evidence="1" key="1">
    <citation type="submission" date="2023-04" db="EMBL/GenBank/DDBJ databases">
        <title>Ambrosiozyma monospora NBRC 10751.</title>
        <authorList>
            <person name="Ichikawa N."/>
            <person name="Sato H."/>
            <person name="Tonouchi N."/>
        </authorList>
    </citation>
    <scope>NUCLEOTIDE SEQUENCE</scope>
    <source>
        <strain evidence="1">NBRC 10751</strain>
    </source>
</reference>
<evidence type="ECO:0000313" key="2">
    <source>
        <dbReference type="Proteomes" id="UP001165064"/>
    </source>
</evidence>
<dbReference type="Proteomes" id="UP001165064">
    <property type="component" value="Unassembled WGS sequence"/>
</dbReference>
<evidence type="ECO:0000313" key="1">
    <source>
        <dbReference type="EMBL" id="GME75542.1"/>
    </source>
</evidence>
<accession>A0ACB5SXC4</accession>
<proteinExistence type="predicted"/>
<comment type="caution">
    <text evidence="1">The sequence shown here is derived from an EMBL/GenBank/DDBJ whole genome shotgun (WGS) entry which is preliminary data.</text>
</comment>
<keyword evidence="2" id="KW-1185">Reference proteome</keyword>
<name>A0ACB5SXC4_AMBMO</name>
<sequence>MARVKNKPSKSPKIQRARKASAPSTPARTPRKTVVKQSPASSIPSSSDASSRESDDDDDDEQEEEDTRQQRRGNRTGRQTTAAAPARRANATPNRRASTGLERNQPGDPVATLQRLKPRRRTPNGMRALREIRKFQKSTDLLLRKLPFARLVREIVQNEFPEAHRWQSVAIMALQEASEAYLVHFLSDVNECAIHAKRVTIMPKDVFLAKKLRGE</sequence>
<gene>
    <name evidence="1" type="ORF">Amon02_000220200</name>
</gene>
<dbReference type="EMBL" id="BSXS01001236">
    <property type="protein sequence ID" value="GME75542.1"/>
    <property type="molecule type" value="Genomic_DNA"/>
</dbReference>